<feature type="compositionally biased region" description="Basic and acidic residues" evidence="1">
    <location>
        <begin position="11"/>
        <end position="26"/>
    </location>
</feature>
<evidence type="ECO:0000313" key="3">
    <source>
        <dbReference type="Proteomes" id="UP000606274"/>
    </source>
</evidence>
<feature type="compositionally biased region" description="Polar residues" evidence="1">
    <location>
        <begin position="1"/>
        <end position="10"/>
    </location>
</feature>
<sequence>MMIQGSCLSRRSSDEEREHLLSASGEHEKEKFSLQCVDDPTPLDAIVYYGDKAFLMHHHPPVEVGEDV</sequence>
<dbReference type="Proteomes" id="UP000606274">
    <property type="component" value="Unassembled WGS sequence"/>
</dbReference>
<evidence type="ECO:0000256" key="1">
    <source>
        <dbReference type="SAM" id="MobiDB-lite"/>
    </source>
</evidence>
<proteinExistence type="predicted"/>
<comment type="caution">
    <text evidence="2">The sequence shown here is derived from an EMBL/GenBank/DDBJ whole genome shotgun (WGS) entry which is preliminary data.</text>
</comment>
<organism evidence="2 3">
    <name type="scientific">Silurus meridionalis</name>
    <name type="common">Southern catfish</name>
    <name type="synonym">Silurus soldatovi meridionalis</name>
    <dbReference type="NCBI Taxonomy" id="175797"/>
    <lineage>
        <taxon>Eukaryota</taxon>
        <taxon>Metazoa</taxon>
        <taxon>Chordata</taxon>
        <taxon>Craniata</taxon>
        <taxon>Vertebrata</taxon>
        <taxon>Euteleostomi</taxon>
        <taxon>Actinopterygii</taxon>
        <taxon>Neopterygii</taxon>
        <taxon>Teleostei</taxon>
        <taxon>Ostariophysi</taxon>
        <taxon>Siluriformes</taxon>
        <taxon>Siluridae</taxon>
        <taxon>Silurus</taxon>
    </lineage>
</organism>
<name>A0A8T0AYA4_SILME</name>
<dbReference type="EMBL" id="JABFDY010000015">
    <property type="protein sequence ID" value="KAF7697329.1"/>
    <property type="molecule type" value="Genomic_DNA"/>
</dbReference>
<reference evidence="2" key="1">
    <citation type="submission" date="2020-08" db="EMBL/GenBank/DDBJ databases">
        <title>Chromosome-level assembly of Southern catfish (Silurus meridionalis) provides insights into visual adaptation to the nocturnal and benthic lifestyles.</title>
        <authorList>
            <person name="Zhang Y."/>
            <person name="Wang D."/>
            <person name="Peng Z."/>
        </authorList>
    </citation>
    <scope>NUCLEOTIDE SEQUENCE</scope>
    <source>
        <strain evidence="2">SWU-2019-XX</strain>
        <tissue evidence="2">Muscle</tissue>
    </source>
</reference>
<keyword evidence="3" id="KW-1185">Reference proteome</keyword>
<feature type="region of interest" description="Disordered" evidence="1">
    <location>
        <begin position="1"/>
        <end position="26"/>
    </location>
</feature>
<dbReference type="AlphaFoldDB" id="A0A8T0AYA4"/>
<accession>A0A8T0AYA4</accession>
<protein>
    <submittedName>
        <fullName evidence="2">Uncharacterized protein</fullName>
    </submittedName>
</protein>
<gene>
    <name evidence="2" type="ORF">HF521_005747</name>
</gene>
<evidence type="ECO:0000313" key="2">
    <source>
        <dbReference type="EMBL" id="KAF7697329.1"/>
    </source>
</evidence>